<feature type="compositionally biased region" description="Basic and acidic residues" evidence="1">
    <location>
        <begin position="481"/>
        <end position="493"/>
    </location>
</feature>
<dbReference type="AlphaFoldDB" id="A0A9W9XFB1"/>
<gene>
    <name evidence="2" type="ORF">N7539_002757</name>
</gene>
<feature type="compositionally biased region" description="Polar residues" evidence="1">
    <location>
        <begin position="443"/>
        <end position="470"/>
    </location>
</feature>
<evidence type="ECO:0000256" key="1">
    <source>
        <dbReference type="SAM" id="MobiDB-lite"/>
    </source>
</evidence>
<evidence type="ECO:0000313" key="3">
    <source>
        <dbReference type="Proteomes" id="UP001148312"/>
    </source>
</evidence>
<organism evidence="2 3">
    <name type="scientific">Penicillium diatomitis</name>
    <dbReference type="NCBI Taxonomy" id="2819901"/>
    <lineage>
        <taxon>Eukaryota</taxon>
        <taxon>Fungi</taxon>
        <taxon>Dikarya</taxon>
        <taxon>Ascomycota</taxon>
        <taxon>Pezizomycotina</taxon>
        <taxon>Eurotiomycetes</taxon>
        <taxon>Eurotiomycetidae</taxon>
        <taxon>Eurotiales</taxon>
        <taxon>Aspergillaceae</taxon>
        <taxon>Penicillium</taxon>
    </lineage>
</organism>
<feature type="compositionally biased region" description="Basic and acidic residues" evidence="1">
    <location>
        <begin position="410"/>
        <end position="421"/>
    </location>
</feature>
<feature type="compositionally biased region" description="Gly residues" evidence="1">
    <location>
        <begin position="631"/>
        <end position="640"/>
    </location>
</feature>
<dbReference type="GeneID" id="81622609"/>
<feature type="compositionally biased region" description="Basic and acidic residues" evidence="1">
    <location>
        <begin position="363"/>
        <end position="382"/>
    </location>
</feature>
<dbReference type="RefSeq" id="XP_056792319.1">
    <property type="nucleotide sequence ID" value="XM_056932360.1"/>
</dbReference>
<feature type="compositionally biased region" description="Basic and acidic residues" evidence="1">
    <location>
        <begin position="554"/>
        <end position="568"/>
    </location>
</feature>
<feature type="compositionally biased region" description="Basic residues" evidence="1">
    <location>
        <begin position="281"/>
        <end position="290"/>
    </location>
</feature>
<proteinExistence type="predicted"/>
<sequence length="762" mass="83280">MNLDSDPALPRSSRKHSRTSDLEDDVSDWSSDVSGRFDDAAEEPGLEEYQSCEAKPAKRRRSNDWPLPEEAADYGHPDRRVARNAYITDGAGAGAGPGPVPGPGYRGSPRASPRTSLASLRGRTAAALTGSPRARLGRRSRFVEANMSDSISEEPPTVFVQDAKPPGPRHRPSGIFRFGKAIASAFNPFGGWGRPSPPPPKDTLTQAEEAYAELKKARYKGTNKGSYMQRQNVASATARGAVDPHHADQTWHTLQSKFNSGAEGSSTMNSQASDRGEYHGHSRSTSKSSKRSSFQDLRSIGIPFVRYHDLSSATSVYQERTSEESIDNTTGLRKQRSRKEISRQTKLLKKVSNLEDKLERARRELRQLSGNEERLPSTDVDQKPSNLDMDPASYPRKFVPGALPTLPSERLLDQHAADVDRPGSCTPEITALPTVEERENFSPGPSTGGFSRPVSRSPSKQHGETRQPSMSKTTSSRKRKSDPEHLDSRHPKPLESPTPQRLNSKAADHDHDRGSSLITELINDKTNNLDTLSPPRPAKWQKQEAGDSPGSASRKRDVDRDKTLDAAHKKSPHPKARGSSPAASRSPQCQSVLSPASSKAGLPRSRSQSNLRFTSPAAVSPTKTIPESPAGTGGGVGGPGDDVFSSSPAFLEMPHAFYLQSHCQLDPDRKPLPSPTKPQTTRKRSRHDSSDIPPVPPLPQELLMNNNVQIHRSPIKRMNSTDQPVDRAGDAGAEAMDEDEVASVQSPRPSFLENYPWPETIF</sequence>
<protein>
    <recommendedName>
        <fullName evidence="4">Nuclear RNA binding protein</fullName>
    </recommendedName>
</protein>
<comment type="caution">
    <text evidence="2">The sequence shown here is derived from an EMBL/GenBank/DDBJ whole genome shotgun (WGS) entry which is preliminary data.</text>
</comment>
<feature type="compositionally biased region" description="Polar residues" evidence="1">
    <location>
        <begin position="250"/>
        <end position="273"/>
    </location>
</feature>
<evidence type="ECO:0008006" key="4">
    <source>
        <dbReference type="Google" id="ProtNLM"/>
    </source>
</evidence>
<feature type="region of interest" description="Disordered" evidence="1">
    <location>
        <begin position="189"/>
        <end position="294"/>
    </location>
</feature>
<feature type="region of interest" description="Disordered" evidence="1">
    <location>
        <begin position="313"/>
        <end position="343"/>
    </location>
</feature>
<feature type="region of interest" description="Disordered" evidence="1">
    <location>
        <begin position="146"/>
        <end position="174"/>
    </location>
</feature>
<feature type="compositionally biased region" description="Polar residues" evidence="1">
    <location>
        <begin position="588"/>
        <end position="597"/>
    </location>
</feature>
<reference evidence="2" key="2">
    <citation type="journal article" date="2023" name="IMA Fungus">
        <title>Comparative genomic study of the Penicillium genus elucidates a diverse pangenome and 15 lateral gene transfer events.</title>
        <authorList>
            <person name="Petersen C."/>
            <person name="Sorensen T."/>
            <person name="Nielsen M.R."/>
            <person name="Sondergaard T.E."/>
            <person name="Sorensen J.L."/>
            <person name="Fitzpatrick D.A."/>
            <person name="Frisvad J.C."/>
            <person name="Nielsen K.L."/>
        </authorList>
    </citation>
    <scope>NUCLEOTIDE SEQUENCE</scope>
    <source>
        <strain evidence="2">IBT 30728</strain>
    </source>
</reference>
<reference evidence="2" key="1">
    <citation type="submission" date="2022-12" db="EMBL/GenBank/DDBJ databases">
        <authorList>
            <person name="Petersen C."/>
        </authorList>
    </citation>
    <scope>NUCLEOTIDE SEQUENCE</scope>
    <source>
        <strain evidence="2">IBT 30728</strain>
    </source>
</reference>
<dbReference type="Proteomes" id="UP001148312">
    <property type="component" value="Unassembled WGS sequence"/>
</dbReference>
<dbReference type="EMBL" id="JAPWDQ010000003">
    <property type="protein sequence ID" value="KAJ5491190.1"/>
    <property type="molecule type" value="Genomic_DNA"/>
</dbReference>
<keyword evidence="3" id="KW-1185">Reference proteome</keyword>
<feature type="region of interest" description="Disordered" evidence="1">
    <location>
        <begin position="1"/>
        <end position="133"/>
    </location>
</feature>
<feature type="region of interest" description="Disordered" evidence="1">
    <location>
        <begin position="661"/>
        <end position="762"/>
    </location>
</feature>
<feature type="compositionally biased region" description="Polar residues" evidence="1">
    <location>
        <begin position="223"/>
        <end position="235"/>
    </location>
</feature>
<accession>A0A9W9XFB1</accession>
<evidence type="ECO:0000313" key="2">
    <source>
        <dbReference type="EMBL" id="KAJ5491190.1"/>
    </source>
</evidence>
<name>A0A9W9XFB1_9EURO</name>
<feature type="compositionally biased region" description="Low complexity" evidence="1">
    <location>
        <begin position="577"/>
        <end position="587"/>
    </location>
</feature>
<feature type="region of interest" description="Disordered" evidence="1">
    <location>
        <begin position="363"/>
        <end position="648"/>
    </location>
</feature>